<feature type="transmembrane region" description="Helical" evidence="10">
    <location>
        <begin position="47"/>
        <end position="67"/>
    </location>
</feature>
<evidence type="ECO:0000256" key="2">
    <source>
        <dbReference type="ARBA" id="ARBA00008160"/>
    </source>
</evidence>
<evidence type="ECO:0000256" key="6">
    <source>
        <dbReference type="ARBA" id="ARBA00022989"/>
    </source>
</evidence>
<keyword evidence="8 10" id="KW-0472">Membrane</keyword>
<dbReference type="STRING" id="101127.A0A1X2GA57"/>
<evidence type="ECO:0000256" key="8">
    <source>
        <dbReference type="ARBA" id="ARBA00023136"/>
    </source>
</evidence>
<evidence type="ECO:0000313" key="12">
    <source>
        <dbReference type="Proteomes" id="UP000242146"/>
    </source>
</evidence>
<dbReference type="OrthoDB" id="542931at2759"/>
<gene>
    <name evidence="11" type="ORF">DM01DRAFT_1338486</name>
</gene>
<dbReference type="Proteomes" id="UP000242146">
    <property type="component" value="Unassembled WGS sequence"/>
</dbReference>
<dbReference type="Pfam" id="PF09801">
    <property type="entry name" value="SYS1"/>
    <property type="match status" value="1"/>
</dbReference>
<dbReference type="GO" id="GO:0005829">
    <property type="term" value="C:cytosol"/>
    <property type="evidence" value="ECO:0007669"/>
    <property type="project" value="GOC"/>
</dbReference>
<keyword evidence="5" id="KW-0653">Protein transport</keyword>
<evidence type="ECO:0008006" key="13">
    <source>
        <dbReference type="Google" id="ProtNLM"/>
    </source>
</evidence>
<evidence type="ECO:0000256" key="1">
    <source>
        <dbReference type="ARBA" id="ARBA00004653"/>
    </source>
</evidence>
<evidence type="ECO:0000256" key="9">
    <source>
        <dbReference type="SAM" id="MobiDB-lite"/>
    </source>
</evidence>
<feature type="transmembrane region" description="Helical" evidence="10">
    <location>
        <begin position="73"/>
        <end position="95"/>
    </location>
</feature>
<dbReference type="GO" id="GO:0005802">
    <property type="term" value="C:trans-Golgi network"/>
    <property type="evidence" value="ECO:0007669"/>
    <property type="project" value="TreeGrafter"/>
</dbReference>
<feature type="compositionally biased region" description="Basic and acidic residues" evidence="9">
    <location>
        <begin position="142"/>
        <end position="157"/>
    </location>
</feature>
<comment type="subcellular location">
    <subcellularLocation>
        <location evidence="1">Golgi apparatus membrane</location>
        <topology evidence="1">Multi-pass membrane protein</topology>
    </subcellularLocation>
</comment>
<reference evidence="11 12" key="1">
    <citation type="submission" date="2016-07" db="EMBL/GenBank/DDBJ databases">
        <title>Pervasive Adenine N6-methylation of Active Genes in Fungi.</title>
        <authorList>
            <consortium name="DOE Joint Genome Institute"/>
            <person name="Mondo S.J."/>
            <person name="Dannebaum R.O."/>
            <person name="Kuo R.C."/>
            <person name="Labutti K."/>
            <person name="Haridas S."/>
            <person name="Kuo A."/>
            <person name="Salamov A."/>
            <person name="Ahrendt S.R."/>
            <person name="Lipzen A."/>
            <person name="Sullivan W."/>
            <person name="Andreopoulos W.B."/>
            <person name="Clum A."/>
            <person name="Lindquist E."/>
            <person name="Daum C."/>
            <person name="Ramamoorthy G.K."/>
            <person name="Gryganskyi A."/>
            <person name="Culley D."/>
            <person name="Magnuson J.K."/>
            <person name="James T.Y."/>
            <person name="O'Malley M.A."/>
            <person name="Stajich J.E."/>
            <person name="Spatafora J.W."/>
            <person name="Visel A."/>
            <person name="Grigoriev I.V."/>
        </authorList>
    </citation>
    <scope>NUCLEOTIDE SEQUENCE [LARGE SCALE GENOMIC DNA]</scope>
    <source>
        <strain evidence="11 12">NRRL 3301</strain>
    </source>
</reference>
<evidence type="ECO:0000256" key="3">
    <source>
        <dbReference type="ARBA" id="ARBA00022448"/>
    </source>
</evidence>
<keyword evidence="12" id="KW-1185">Reference proteome</keyword>
<accession>A0A1X2GA57</accession>
<dbReference type="AlphaFoldDB" id="A0A1X2GA57"/>
<evidence type="ECO:0000256" key="7">
    <source>
        <dbReference type="ARBA" id="ARBA00023034"/>
    </source>
</evidence>
<keyword evidence="7" id="KW-0333">Golgi apparatus</keyword>
<organism evidence="11 12">
    <name type="scientific">Hesseltinella vesiculosa</name>
    <dbReference type="NCBI Taxonomy" id="101127"/>
    <lineage>
        <taxon>Eukaryota</taxon>
        <taxon>Fungi</taxon>
        <taxon>Fungi incertae sedis</taxon>
        <taxon>Mucoromycota</taxon>
        <taxon>Mucoromycotina</taxon>
        <taxon>Mucoromycetes</taxon>
        <taxon>Mucorales</taxon>
        <taxon>Cunninghamellaceae</taxon>
        <taxon>Hesseltinella</taxon>
    </lineage>
</organism>
<dbReference type="PANTHER" id="PTHR12952">
    <property type="entry name" value="SYS1"/>
    <property type="match status" value="1"/>
</dbReference>
<dbReference type="EMBL" id="MCGT01000028">
    <property type="protein sequence ID" value="ORX48832.1"/>
    <property type="molecule type" value="Genomic_DNA"/>
</dbReference>
<feature type="transmembrane region" description="Helical" evidence="10">
    <location>
        <begin position="20"/>
        <end position="40"/>
    </location>
</feature>
<dbReference type="GO" id="GO:0000139">
    <property type="term" value="C:Golgi membrane"/>
    <property type="evidence" value="ECO:0007669"/>
    <property type="project" value="UniProtKB-SubCell"/>
</dbReference>
<dbReference type="PANTHER" id="PTHR12952:SF0">
    <property type="entry name" value="PROTEIN SYS1 HOMOLOG"/>
    <property type="match status" value="1"/>
</dbReference>
<proteinExistence type="inferred from homology"/>
<dbReference type="GO" id="GO:0034067">
    <property type="term" value="P:protein localization to Golgi apparatus"/>
    <property type="evidence" value="ECO:0007669"/>
    <property type="project" value="TreeGrafter"/>
</dbReference>
<sequence>MTMDAIFKAEVLQTDNVFGWTLGLVWMVTAVLLIPLLVMIVQRARQVLDFVLTLHGCHLLFCCIYEHQFPWTMTWWIVQGLTILIMTLGGEWACMRHEMKPIFLMGSSSTTSPPSRMTGTDQRALDEDDTDEPSSSHKPKRKVSDAERRDQHTEKGPLTEAVGKARKVILDRSQQLWSANNDSYETIPMSSMPSSS</sequence>
<dbReference type="GO" id="GO:0006895">
    <property type="term" value="P:Golgi to endosome transport"/>
    <property type="evidence" value="ECO:0007669"/>
    <property type="project" value="TreeGrafter"/>
</dbReference>
<evidence type="ECO:0000313" key="11">
    <source>
        <dbReference type="EMBL" id="ORX48832.1"/>
    </source>
</evidence>
<name>A0A1X2GA57_9FUNG</name>
<feature type="region of interest" description="Disordered" evidence="9">
    <location>
        <begin position="106"/>
        <end position="164"/>
    </location>
</feature>
<evidence type="ECO:0000256" key="4">
    <source>
        <dbReference type="ARBA" id="ARBA00022692"/>
    </source>
</evidence>
<keyword evidence="3" id="KW-0813">Transport</keyword>
<evidence type="ECO:0000256" key="10">
    <source>
        <dbReference type="SAM" id="Phobius"/>
    </source>
</evidence>
<comment type="similarity">
    <text evidence="2">Belongs to the SYS1 family.</text>
</comment>
<keyword evidence="6 10" id="KW-1133">Transmembrane helix</keyword>
<evidence type="ECO:0000256" key="5">
    <source>
        <dbReference type="ARBA" id="ARBA00022927"/>
    </source>
</evidence>
<dbReference type="InterPro" id="IPR019185">
    <property type="entry name" value="Integral_membrane_SYS1-rel"/>
</dbReference>
<dbReference type="GO" id="GO:0043001">
    <property type="term" value="P:Golgi to plasma membrane protein transport"/>
    <property type="evidence" value="ECO:0007669"/>
    <property type="project" value="TreeGrafter"/>
</dbReference>
<protein>
    <recommendedName>
        <fullName evidence="13">Integral membrane protein</fullName>
    </recommendedName>
</protein>
<keyword evidence="4 10" id="KW-0812">Transmembrane</keyword>
<comment type="caution">
    <text evidence="11">The sequence shown here is derived from an EMBL/GenBank/DDBJ whole genome shotgun (WGS) entry which is preliminary data.</text>
</comment>